<dbReference type="Gene3D" id="2.30.110.10">
    <property type="entry name" value="Electron Transport, Fmn-binding Protein, Chain A"/>
    <property type="match status" value="1"/>
</dbReference>
<dbReference type="EMBL" id="JBHTAX010000001">
    <property type="protein sequence ID" value="MFC7189824.1"/>
    <property type="molecule type" value="Genomic_DNA"/>
</dbReference>
<dbReference type="GeneID" id="76199385"/>
<dbReference type="RefSeq" id="WP_264554748.1">
    <property type="nucleotide sequence ID" value="NZ_CP109979.1"/>
</dbReference>
<evidence type="ECO:0000313" key="1">
    <source>
        <dbReference type="EMBL" id="MFC7189824.1"/>
    </source>
</evidence>
<evidence type="ECO:0000313" key="2">
    <source>
        <dbReference type="Proteomes" id="UP001596417"/>
    </source>
</evidence>
<accession>A0ABD5YKC6</accession>
<dbReference type="Proteomes" id="UP001596417">
    <property type="component" value="Unassembled WGS sequence"/>
</dbReference>
<reference evidence="1 2" key="1">
    <citation type="journal article" date="2019" name="Int. J. Syst. Evol. Microbiol.">
        <title>The Global Catalogue of Microorganisms (GCM) 10K type strain sequencing project: providing services to taxonomists for standard genome sequencing and annotation.</title>
        <authorList>
            <consortium name="The Broad Institute Genomics Platform"/>
            <consortium name="The Broad Institute Genome Sequencing Center for Infectious Disease"/>
            <person name="Wu L."/>
            <person name="Ma J."/>
        </authorList>
    </citation>
    <scope>NUCLEOTIDE SEQUENCE [LARGE SCALE GENOMIC DNA]</scope>
    <source>
        <strain evidence="1 2">RDMS1</strain>
    </source>
</reference>
<protein>
    <recommendedName>
        <fullName evidence="3">DUF385 domain-containing protein</fullName>
    </recommendedName>
</protein>
<comment type="caution">
    <text evidence="1">The sequence shown here is derived from an EMBL/GenBank/DDBJ whole genome shotgun (WGS) entry which is preliminary data.</text>
</comment>
<dbReference type="AlphaFoldDB" id="A0ABD5YKC6"/>
<gene>
    <name evidence="1" type="ORF">ACFQL7_08100</name>
</gene>
<keyword evidence="2" id="KW-1185">Reference proteome</keyword>
<evidence type="ECO:0008006" key="3">
    <source>
        <dbReference type="Google" id="ProtNLM"/>
    </source>
</evidence>
<organism evidence="1 2">
    <name type="scientific">Halocatena marina</name>
    <dbReference type="NCBI Taxonomy" id="2934937"/>
    <lineage>
        <taxon>Archaea</taxon>
        <taxon>Methanobacteriati</taxon>
        <taxon>Methanobacteriota</taxon>
        <taxon>Stenosarchaea group</taxon>
        <taxon>Halobacteria</taxon>
        <taxon>Halobacteriales</taxon>
        <taxon>Natronomonadaceae</taxon>
        <taxon>Halocatena</taxon>
    </lineage>
</organism>
<sequence>MAEDTDVSRSSKRVSSVQRIIEERLANSLFRSLLCTRFHWPVSNWLVLLSYAGRQSGRQYTFPVAYEQFDDAIVVVTPIQDSNWWENFRDPSDCTIWFRGTKRSAIGEIITTEARDAMIVEYFERHGIAGWILGFGGNPATGGDQLDRAKQDLAVLRFTFEET</sequence>
<name>A0ABD5YKC6_9EURY</name>
<dbReference type="InterPro" id="IPR012349">
    <property type="entry name" value="Split_barrel_FMN-bd"/>
</dbReference>
<proteinExistence type="predicted"/>